<keyword evidence="3" id="KW-0694">RNA-binding</keyword>
<dbReference type="VEuPathDB" id="MicrosporidiaDB:EHP00_557"/>
<dbReference type="EMBL" id="MNPJ01000007">
    <property type="protein sequence ID" value="OQS55538.1"/>
    <property type="molecule type" value="Genomic_DNA"/>
</dbReference>
<dbReference type="InterPro" id="IPR004653">
    <property type="entry name" value="DusA"/>
</dbReference>
<comment type="caution">
    <text evidence="5">The sequence shown here is derived from an EMBL/GenBank/DDBJ whole genome shotgun (WGS) entry which is preliminary data.</text>
</comment>
<dbReference type="AlphaFoldDB" id="A0A1W0E8H8"/>
<dbReference type="GO" id="GO:0017150">
    <property type="term" value="F:tRNA dihydrouridine synthase activity"/>
    <property type="evidence" value="ECO:0007669"/>
    <property type="project" value="InterPro"/>
</dbReference>
<dbReference type="PANTHER" id="PTHR42907">
    <property type="entry name" value="FMN-LINKED OXIDOREDUCTASES SUPERFAMILY PROTEIN"/>
    <property type="match status" value="1"/>
</dbReference>
<gene>
    <name evidence="5" type="primary">dus2</name>
    <name evidence="5" type="ORF">EHP00_557</name>
</gene>
<organism evidence="5 6">
    <name type="scientific">Ecytonucleospora hepatopenaei</name>
    <dbReference type="NCBI Taxonomy" id="646526"/>
    <lineage>
        <taxon>Eukaryota</taxon>
        <taxon>Fungi</taxon>
        <taxon>Fungi incertae sedis</taxon>
        <taxon>Microsporidia</taxon>
        <taxon>Enterocytozoonidae</taxon>
        <taxon>Ecytonucleospora</taxon>
    </lineage>
</organism>
<dbReference type="Gene3D" id="3.20.20.70">
    <property type="entry name" value="Aldolase class I"/>
    <property type="match status" value="1"/>
</dbReference>
<dbReference type="InterPro" id="IPR013785">
    <property type="entry name" value="Aldolase_TIM"/>
</dbReference>
<dbReference type="Pfam" id="PF01207">
    <property type="entry name" value="Dus"/>
    <property type="match status" value="1"/>
</dbReference>
<keyword evidence="6" id="KW-1185">Reference proteome</keyword>
<dbReference type="SUPFAM" id="SSF51395">
    <property type="entry name" value="FMN-linked oxidoreductases"/>
    <property type="match status" value="1"/>
</dbReference>
<keyword evidence="2" id="KW-0521">NADP</keyword>
<protein>
    <submittedName>
        <fullName evidence="5">Dus2</fullName>
    </submittedName>
</protein>
<dbReference type="NCBIfam" id="NF008774">
    <property type="entry name" value="PRK11815.1"/>
    <property type="match status" value="1"/>
</dbReference>
<feature type="domain" description="DUS-like FMN-binding" evidence="4">
    <location>
        <begin position="37"/>
        <end position="295"/>
    </location>
</feature>
<proteinExistence type="predicted"/>
<reference evidence="5 6" key="1">
    <citation type="journal article" date="2017" name="Environ. Microbiol.">
        <title>Decay of the glycolytic pathway and adaptation to intranuclear parasitism within Enterocytozoonidae microsporidia.</title>
        <authorList>
            <person name="Wiredu Boakye D."/>
            <person name="Jaroenlak P."/>
            <person name="Prachumwat A."/>
            <person name="Williams T.A."/>
            <person name="Bateman K.S."/>
            <person name="Itsathitphaisarn O."/>
            <person name="Sritunyalucksana K."/>
            <person name="Paszkiewicz K.H."/>
            <person name="Moore K.A."/>
            <person name="Stentiford G.D."/>
            <person name="Williams B.A."/>
        </authorList>
    </citation>
    <scope>NUCLEOTIDE SEQUENCE [LARGE SCALE GENOMIC DNA]</scope>
    <source>
        <strain evidence="5 6">TH1</strain>
    </source>
</reference>
<evidence type="ECO:0000256" key="3">
    <source>
        <dbReference type="ARBA" id="ARBA00022884"/>
    </source>
</evidence>
<evidence type="ECO:0000256" key="1">
    <source>
        <dbReference type="ARBA" id="ARBA00022555"/>
    </source>
</evidence>
<evidence type="ECO:0000313" key="6">
    <source>
        <dbReference type="Proteomes" id="UP000192758"/>
    </source>
</evidence>
<dbReference type="OrthoDB" id="10262250at2759"/>
<dbReference type="GO" id="GO:0000049">
    <property type="term" value="F:tRNA binding"/>
    <property type="evidence" value="ECO:0007669"/>
    <property type="project" value="UniProtKB-KW"/>
</dbReference>
<sequence length="339" mass="39090">MFKKYFIVYFILNFIPPSKMEGSDKTFIDFKKKELSCAPMLKITTPCFRHFMRLICSEVVLFSEMIVANTVINVTDVKLKYLLGDAEERTVVQIGGSDPVLIVDAIKRLVSLGHKMFNLNCGCPSDRVQAGMFGAILMLHPDIVITIINRVYEETGIIISLKIRTGVDENDSYEFLYNFVETIIKNTPCKTFYVHARKCWLKGLNPKQNRNIPKLEYENVYRLKKDFGDCFIGLNGGINEKNANKVSICDGIMIGREAWNNMTVFNDILNKDVDFVKALKEYFCWVSKTEYSLSKILHPIINLRKGRGNNKLFKQTINNIMHKKPEIDKIFEIICPFFK</sequence>
<dbReference type="STRING" id="646526.A0A1W0E8H8"/>
<evidence type="ECO:0000256" key="2">
    <source>
        <dbReference type="ARBA" id="ARBA00022857"/>
    </source>
</evidence>
<evidence type="ECO:0000313" key="5">
    <source>
        <dbReference type="EMBL" id="OQS55538.1"/>
    </source>
</evidence>
<dbReference type="PANTHER" id="PTHR42907:SF1">
    <property type="entry name" value="FMN-LINKED OXIDOREDUCTASES SUPERFAMILY PROTEIN"/>
    <property type="match status" value="1"/>
</dbReference>
<dbReference type="Proteomes" id="UP000192758">
    <property type="component" value="Unassembled WGS sequence"/>
</dbReference>
<keyword evidence="1" id="KW-0820">tRNA-binding</keyword>
<evidence type="ECO:0000259" key="4">
    <source>
        <dbReference type="Pfam" id="PF01207"/>
    </source>
</evidence>
<accession>A0A1W0E8H8</accession>
<dbReference type="InterPro" id="IPR035587">
    <property type="entry name" value="DUS-like_FMN-bd"/>
</dbReference>
<name>A0A1W0E8H8_9MICR</name>
<dbReference type="CDD" id="cd02801">
    <property type="entry name" value="DUS_like_FMN"/>
    <property type="match status" value="1"/>
</dbReference>